<dbReference type="Gene3D" id="3.30.450.20">
    <property type="entry name" value="PAS domain"/>
    <property type="match status" value="1"/>
</dbReference>
<keyword evidence="5" id="KW-0547">Nucleotide-binding</keyword>
<dbReference type="InterPro" id="IPR003594">
    <property type="entry name" value="HATPase_dom"/>
</dbReference>
<dbReference type="PROSITE" id="PS50109">
    <property type="entry name" value="HIS_KIN"/>
    <property type="match status" value="1"/>
</dbReference>
<keyword evidence="8" id="KW-0175">Coiled coil</keyword>
<dbReference type="AlphaFoldDB" id="A0A1K1Q6A1"/>
<keyword evidence="9" id="KW-0732">Signal</keyword>
<dbReference type="Pfam" id="PF07568">
    <property type="entry name" value="HisKA_2"/>
    <property type="match status" value="1"/>
</dbReference>
<dbReference type="Gene3D" id="3.30.565.10">
    <property type="entry name" value="Histidine kinase-like ATPase, C-terminal domain"/>
    <property type="match status" value="1"/>
</dbReference>
<evidence type="ECO:0000313" key="11">
    <source>
        <dbReference type="EMBL" id="SFW55276.1"/>
    </source>
</evidence>
<dbReference type="PROSITE" id="PS51257">
    <property type="entry name" value="PROKAR_LIPOPROTEIN"/>
    <property type="match status" value="1"/>
</dbReference>
<dbReference type="GO" id="GO:0004673">
    <property type="term" value="F:protein histidine kinase activity"/>
    <property type="evidence" value="ECO:0007669"/>
    <property type="project" value="UniProtKB-EC"/>
</dbReference>
<dbReference type="SUPFAM" id="SSF55874">
    <property type="entry name" value="ATPase domain of HSP90 chaperone/DNA topoisomerase II/histidine kinase"/>
    <property type="match status" value="1"/>
</dbReference>
<feature type="signal peptide" evidence="9">
    <location>
        <begin position="1"/>
        <end position="18"/>
    </location>
</feature>
<dbReference type="GO" id="GO:0005524">
    <property type="term" value="F:ATP binding"/>
    <property type="evidence" value="ECO:0007669"/>
    <property type="project" value="UniProtKB-KW"/>
</dbReference>
<dbReference type="EMBL" id="FPJE01000011">
    <property type="protein sequence ID" value="SFW55276.1"/>
    <property type="molecule type" value="Genomic_DNA"/>
</dbReference>
<evidence type="ECO:0000256" key="6">
    <source>
        <dbReference type="ARBA" id="ARBA00022777"/>
    </source>
</evidence>
<evidence type="ECO:0000256" key="1">
    <source>
        <dbReference type="ARBA" id="ARBA00000085"/>
    </source>
</evidence>
<dbReference type="SMART" id="SM00387">
    <property type="entry name" value="HATPase_c"/>
    <property type="match status" value="1"/>
</dbReference>
<evidence type="ECO:0000256" key="5">
    <source>
        <dbReference type="ARBA" id="ARBA00022741"/>
    </source>
</evidence>
<keyword evidence="12" id="KW-1185">Reference proteome</keyword>
<keyword evidence="4" id="KW-0808">Transferase</keyword>
<feature type="coiled-coil region" evidence="8">
    <location>
        <begin position="454"/>
        <end position="481"/>
    </location>
</feature>
<feature type="chain" id="PRO_5012860075" description="histidine kinase" evidence="9">
    <location>
        <begin position="19"/>
        <end position="682"/>
    </location>
</feature>
<evidence type="ECO:0000256" key="4">
    <source>
        <dbReference type="ARBA" id="ARBA00022679"/>
    </source>
</evidence>
<organism evidence="11 12">
    <name type="scientific">Sinomicrobium oceani</name>
    <dbReference type="NCBI Taxonomy" id="1150368"/>
    <lineage>
        <taxon>Bacteria</taxon>
        <taxon>Pseudomonadati</taxon>
        <taxon>Bacteroidota</taxon>
        <taxon>Flavobacteriia</taxon>
        <taxon>Flavobacteriales</taxon>
        <taxon>Flavobacteriaceae</taxon>
        <taxon>Sinomicrobium</taxon>
    </lineage>
</organism>
<keyword evidence="6 11" id="KW-0418">Kinase</keyword>
<dbReference type="PANTHER" id="PTHR41523">
    <property type="entry name" value="TWO-COMPONENT SYSTEM SENSOR PROTEIN"/>
    <property type="match status" value="1"/>
</dbReference>
<name>A0A1K1Q6A1_9FLAO</name>
<protein>
    <recommendedName>
        <fullName evidence="2">histidine kinase</fullName>
        <ecNumber evidence="2">2.7.13.3</ecNumber>
    </recommendedName>
</protein>
<dbReference type="InterPro" id="IPR005467">
    <property type="entry name" value="His_kinase_dom"/>
</dbReference>
<dbReference type="OrthoDB" id="9767435at2"/>
<gene>
    <name evidence="11" type="ORF">SAMN02927921_02301</name>
</gene>
<evidence type="ECO:0000259" key="10">
    <source>
        <dbReference type="PROSITE" id="PS50109"/>
    </source>
</evidence>
<dbReference type="EC" id="2.7.13.3" evidence="2"/>
<proteinExistence type="predicted"/>
<comment type="catalytic activity">
    <reaction evidence="1">
        <text>ATP + protein L-histidine = ADP + protein N-phospho-L-histidine.</text>
        <dbReference type="EC" id="2.7.13.3"/>
    </reaction>
</comment>
<reference evidence="11 12" key="1">
    <citation type="submission" date="2016-11" db="EMBL/GenBank/DDBJ databases">
        <authorList>
            <person name="Jaros S."/>
            <person name="Januszkiewicz K."/>
            <person name="Wedrychowicz H."/>
        </authorList>
    </citation>
    <scope>NUCLEOTIDE SEQUENCE [LARGE SCALE GENOMIC DNA]</scope>
    <source>
        <strain evidence="11 12">CGMCC 1.12145</strain>
    </source>
</reference>
<dbReference type="STRING" id="1150368.SAMN02927921_02301"/>
<evidence type="ECO:0000256" key="3">
    <source>
        <dbReference type="ARBA" id="ARBA00022553"/>
    </source>
</evidence>
<keyword evidence="3" id="KW-0597">Phosphoprotein</keyword>
<evidence type="ECO:0000256" key="9">
    <source>
        <dbReference type="SAM" id="SignalP"/>
    </source>
</evidence>
<sequence>MPFLKFMRVILFILFIFAACNKEQYHTAENVAGDTSISPWNHDTTLPADSLRVSTVEKVSQMEAEANRLLQSGKRLLQENKAEKNYAEIINLLNRSLHIYTELGDKNRQADVLNYLSECYLNEDKLITADNHLQKALLLFKSTGHEHIHETYHLLQLVHNIRGNLEKSLYYSLENVKSMVQTKDTVHAGLYYHFVGENYSALGDRQKSLEWYDKALNIKNSLDTKLLYHIVNVTSKELLLLNKNQQALDLILEVAPFEKSSGIAELEEAKGYAYSALGKQVMANRHFAEMLRLYDNESRSHELIRKKSLAYLKLGSYYVDREQYNKAKGYLLHSFPFSSVSNMAKANLMLFKADSATGNYRDAISYYQTYKKLNDSIFNTEKSRQIQEIKIRYETVKKENKISDLQNENVVKSMELDRANLIKKLILGGLVLLFTASLFLYKGHVDKKRINRVLLSQKEEIAQQNNTLQELLSEKEWLIKEIHHRVKNNLQIVMSLLNTQSRYIKNPEIYAAIKKSQSRLFAISLIHQKLYKSDNSNLIDINSYIENLLRYLRESLDEGSHIKYELDVDRIMLQEDQAIPVGLILNEAITNAIKYAFPEQDKGVIKVTMKSEKDYYVLSIQDNGTGIQKDHSKDVLPSMGMTLIKGLSKQLNGSLKIENNNGTLIRVMFRHITISDIYAQHT</sequence>
<dbReference type="Pfam" id="PF13581">
    <property type="entry name" value="HATPase_c_2"/>
    <property type="match status" value="1"/>
</dbReference>
<dbReference type="SUPFAM" id="SSF48452">
    <property type="entry name" value="TPR-like"/>
    <property type="match status" value="3"/>
</dbReference>
<dbReference type="PANTHER" id="PTHR41523:SF8">
    <property type="entry name" value="ETHYLENE RESPONSE SENSOR PROTEIN"/>
    <property type="match status" value="1"/>
</dbReference>
<evidence type="ECO:0000256" key="2">
    <source>
        <dbReference type="ARBA" id="ARBA00012438"/>
    </source>
</evidence>
<feature type="domain" description="Histidine kinase" evidence="10">
    <location>
        <begin position="481"/>
        <end position="673"/>
    </location>
</feature>
<evidence type="ECO:0000256" key="7">
    <source>
        <dbReference type="ARBA" id="ARBA00022840"/>
    </source>
</evidence>
<evidence type="ECO:0000256" key="8">
    <source>
        <dbReference type="SAM" id="Coils"/>
    </source>
</evidence>
<dbReference type="Proteomes" id="UP000182248">
    <property type="component" value="Unassembled WGS sequence"/>
</dbReference>
<dbReference type="InterPro" id="IPR011990">
    <property type="entry name" value="TPR-like_helical_dom_sf"/>
</dbReference>
<dbReference type="Gene3D" id="1.25.40.10">
    <property type="entry name" value="Tetratricopeptide repeat domain"/>
    <property type="match status" value="2"/>
</dbReference>
<dbReference type="InterPro" id="IPR011495">
    <property type="entry name" value="Sig_transdc_His_kin_sub2_dim/P"/>
</dbReference>
<keyword evidence="7" id="KW-0067">ATP-binding</keyword>
<accession>A0A1K1Q6A1</accession>
<evidence type="ECO:0000313" key="12">
    <source>
        <dbReference type="Proteomes" id="UP000182248"/>
    </source>
</evidence>
<dbReference type="InterPro" id="IPR036890">
    <property type="entry name" value="HATPase_C_sf"/>
</dbReference>